<evidence type="ECO:0000313" key="1">
    <source>
        <dbReference type="EMBL" id="SVE29717.1"/>
    </source>
</evidence>
<accession>A0A383CBG4</accession>
<reference evidence="1" key="1">
    <citation type="submission" date="2018-05" db="EMBL/GenBank/DDBJ databases">
        <authorList>
            <person name="Lanie J.A."/>
            <person name="Ng W.-L."/>
            <person name="Kazmierczak K.M."/>
            <person name="Andrzejewski T.M."/>
            <person name="Davidsen T.M."/>
            <person name="Wayne K.J."/>
            <person name="Tettelin H."/>
            <person name="Glass J.I."/>
            <person name="Rusch D."/>
            <person name="Podicherti R."/>
            <person name="Tsui H.-C.T."/>
            <person name="Winkler M.E."/>
        </authorList>
    </citation>
    <scope>NUCLEOTIDE SEQUENCE</scope>
</reference>
<dbReference type="AlphaFoldDB" id="A0A383CBG4"/>
<gene>
    <name evidence="1" type="ORF">METZ01_LOCUS482571</name>
</gene>
<proteinExistence type="predicted"/>
<sequence>MQAVAVGGQASEQIRTTFFISAHHSSHSESDR</sequence>
<organism evidence="1">
    <name type="scientific">marine metagenome</name>
    <dbReference type="NCBI Taxonomy" id="408172"/>
    <lineage>
        <taxon>unclassified sequences</taxon>
        <taxon>metagenomes</taxon>
        <taxon>ecological metagenomes</taxon>
    </lineage>
</organism>
<protein>
    <submittedName>
        <fullName evidence="1">Uncharacterized protein</fullName>
    </submittedName>
</protein>
<name>A0A383CBG4_9ZZZZ</name>
<feature type="non-terminal residue" evidence="1">
    <location>
        <position position="32"/>
    </location>
</feature>
<dbReference type="EMBL" id="UINC01207575">
    <property type="protein sequence ID" value="SVE29717.1"/>
    <property type="molecule type" value="Genomic_DNA"/>
</dbReference>